<gene>
    <name evidence="1" type="ORF">OKIT_0419</name>
</gene>
<dbReference type="EMBL" id="AFVZ01000001">
    <property type="protein sequence ID" value="EHN58540.1"/>
    <property type="molecule type" value="Genomic_DNA"/>
</dbReference>
<protein>
    <submittedName>
        <fullName evidence="1">Uncharacterized protein</fullName>
    </submittedName>
</protein>
<proteinExistence type="predicted"/>
<dbReference type="eggNOG" id="COG0456">
    <property type="taxonomic scope" value="Bacteria"/>
</dbReference>
<dbReference type="RefSeq" id="WP_007744886.1">
    <property type="nucleotide sequence ID" value="NZ_CM001398.1"/>
</dbReference>
<sequence>MNLNDAQQLLANVSQKMPIWEEYRANISSSKIYYDAQHQPSALLVFSTNQFHPHALGIAVYALSSDMFSIILNDAIQEVGRQHKDRLVIWEYRPFSPFTEWLLTQGFSVWRETVSPNAQLADIALPSTTEGQILTTADIQANHPLKTQLIEMSLTDYRQVHTINPMAVTTPAQWERIVFPDVLLDAPMVLIKHNQITAYTFPFEDNPGTLTFGWLGATNPTALWMLQAAQIQWAKGRGMTSLSGELDSTDPLALATYRHWPFVPAPVYTMVGKKIKN</sequence>
<evidence type="ECO:0000313" key="1">
    <source>
        <dbReference type="EMBL" id="EHN58540.1"/>
    </source>
</evidence>
<dbReference type="STRING" id="336988.NT96_02910"/>
<evidence type="ECO:0000313" key="2">
    <source>
        <dbReference type="Proteomes" id="UP000004959"/>
    </source>
</evidence>
<organism evidence="1 2">
    <name type="scientific">Oenococcus kitaharae DSM 17330</name>
    <dbReference type="NCBI Taxonomy" id="1045004"/>
    <lineage>
        <taxon>Bacteria</taxon>
        <taxon>Bacillati</taxon>
        <taxon>Bacillota</taxon>
        <taxon>Bacilli</taxon>
        <taxon>Lactobacillales</taxon>
        <taxon>Lactobacillaceae</taxon>
        <taxon>Oenococcus</taxon>
    </lineage>
</organism>
<dbReference type="OrthoDB" id="2286959at2"/>
<name>G9WEY0_9LACO</name>
<dbReference type="HOGENOM" id="CLU_1097488_0_0_9"/>
<dbReference type="AlphaFoldDB" id="G9WEY0"/>
<dbReference type="PATRIC" id="fig|1045004.4.peg.417"/>
<accession>G9WEY0</accession>
<reference evidence="1 2" key="1">
    <citation type="journal article" date="2012" name="PLoS ONE">
        <title>Functional divergence in the genus oenococcus as predicted by genome sequencing of the newly-described species, Oenococcus kitaharae.</title>
        <authorList>
            <person name="Borneman A.R."/>
            <person name="McCarthy J.M."/>
            <person name="Chambers P.J."/>
            <person name="Bartowsky E.J."/>
        </authorList>
    </citation>
    <scope>NUCLEOTIDE SEQUENCE [LARGE SCALE GENOMIC DNA]</scope>
    <source>
        <strain evidence="2">DSM17330</strain>
    </source>
</reference>
<comment type="caution">
    <text evidence="1">The sequence shown here is derived from an EMBL/GenBank/DDBJ whole genome shotgun (WGS) entry which is preliminary data.</text>
</comment>
<keyword evidence="2" id="KW-1185">Reference proteome</keyword>
<dbReference type="Proteomes" id="UP000004959">
    <property type="component" value="Chromosome"/>
</dbReference>